<dbReference type="PANTHER" id="PTHR20881">
    <property type="entry name" value="3-METHYL-2-OXOBUTANOATE HYDROXYMETHYLTRANSFERASE"/>
    <property type="match status" value="1"/>
</dbReference>
<dbReference type="InterPro" id="IPR003700">
    <property type="entry name" value="Pantoate_hydroxy_MeTrfase"/>
</dbReference>
<feature type="active site" description="Proton acceptor" evidence="7">
    <location>
        <position position="174"/>
    </location>
</feature>
<comment type="subunit">
    <text evidence="2">Homodecamer; pentamer of dimers.</text>
</comment>
<sequence>MKSASDFADMKRRGEKIVVLTAYDAPTARLEAAAGVDIILVGDSVGVNVLGYGHEREVTLADMAHHIAAVRRGAPDIYIIGDLPYATYDTSEQALANAKVLTGAGADCIKFEGAQPELVRALKTAGFDVCCHIGLESQHQLEKRRQGKTAEAARKLLEDAAALDAAGQDFIVLELVPSELAERISRDIAAPTIGIGAGADNDGQVLVVNDLAGITEREFKHNHRYGAIGKALGDAVAAYVRDVRAGAFPREEHGFHMAEDEYAAFLRGDAP</sequence>
<evidence type="ECO:0000256" key="3">
    <source>
        <dbReference type="ARBA" id="ARBA00012618"/>
    </source>
</evidence>
<dbReference type="EC" id="2.1.2.11" evidence="3 6"/>
<evidence type="ECO:0000256" key="2">
    <source>
        <dbReference type="ARBA" id="ARBA00011424"/>
    </source>
</evidence>
<reference evidence="10 11" key="1">
    <citation type="submission" date="2019-11" db="EMBL/GenBank/DDBJ databases">
        <title>The genome sequence of Methylocystis heyeri.</title>
        <authorList>
            <person name="Oshkin I.Y."/>
            <person name="Miroshnikov K."/>
            <person name="Dedysh S.N."/>
        </authorList>
    </citation>
    <scope>NUCLEOTIDE SEQUENCE [LARGE SCALE GENOMIC DNA]</scope>
    <source>
        <strain evidence="10 11">H2</strain>
    </source>
</reference>
<protein>
    <recommendedName>
        <fullName evidence="3 6">3-methyl-2-oxobutanoate hydroxymethyltransferase</fullName>
        <ecNumber evidence="3 6">2.1.2.11</ecNumber>
    </recommendedName>
</protein>
<keyword evidence="4" id="KW-0566">Pantothenate biosynthesis</keyword>
<dbReference type="Pfam" id="PF02548">
    <property type="entry name" value="Pantoate_transf"/>
    <property type="match status" value="1"/>
</dbReference>
<dbReference type="InterPro" id="IPR040442">
    <property type="entry name" value="Pyrv_kinase-like_dom_sf"/>
</dbReference>
<keyword evidence="9" id="KW-0479">Metal-binding</keyword>
<dbReference type="Gene3D" id="3.20.20.60">
    <property type="entry name" value="Phosphoenolpyruvate-binding domains"/>
    <property type="match status" value="1"/>
</dbReference>
<feature type="binding site" evidence="8">
    <location>
        <position position="110"/>
    </location>
    <ligand>
        <name>3-methyl-2-oxobutanoate</name>
        <dbReference type="ChEBI" id="CHEBI:11851"/>
    </ligand>
</feature>
<dbReference type="GO" id="GO:0032259">
    <property type="term" value="P:methylation"/>
    <property type="evidence" value="ECO:0007669"/>
    <property type="project" value="UniProtKB-KW"/>
</dbReference>
<comment type="similarity">
    <text evidence="1">Belongs to the PanB family.</text>
</comment>
<evidence type="ECO:0000256" key="9">
    <source>
        <dbReference type="PIRSR" id="PIRSR000388-3"/>
    </source>
</evidence>
<dbReference type="PIRSF" id="PIRSF000388">
    <property type="entry name" value="Pantoate_hydroxy_MeTrfase"/>
    <property type="match status" value="1"/>
</dbReference>
<evidence type="ECO:0000256" key="8">
    <source>
        <dbReference type="PIRSR" id="PIRSR000388-2"/>
    </source>
</evidence>
<evidence type="ECO:0000256" key="7">
    <source>
        <dbReference type="PIRSR" id="PIRSR000388-1"/>
    </source>
</evidence>
<dbReference type="AlphaFoldDB" id="A0A6B8KKJ6"/>
<accession>A0A6B8KKJ6</accession>
<feature type="binding site" evidence="9">
    <location>
        <position position="112"/>
    </location>
    <ligand>
        <name>Mg(2+)</name>
        <dbReference type="ChEBI" id="CHEBI:18420"/>
    </ligand>
</feature>
<dbReference type="CDD" id="cd06557">
    <property type="entry name" value="KPHMT-like"/>
    <property type="match status" value="1"/>
</dbReference>
<evidence type="ECO:0000256" key="6">
    <source>
        <dbReference type="NCBIfam" id="TIGR00222"/>
    </source>
</evidence>
<evidence type="ECO:0000256" key="1">
    <source>
        <dbReference type="ARBA" id="ARBA00008676"/>
    </source>
</evidence>
<dbReference type="Proteomes" id="UP000309061">
    <property type="component" value="Chromosome"/>
</dbReference>
<dbReference type="RefSeq" id="WP_136498223.1">
    <property type="nucleotide sequence ID" value="NZ_CP046052.1"/>
</dbReference>
<evidence type="ECO:0000256" key="5">
    <source>
        <dbReference type="ARBA" id="ARBA00022679"/>
    </source>
</evidence>
<keyword evidence="11" id="KW-1185">Reference proteome</keyword>
<dbReference type="GO" id="GO:0015940">
    <property type="term" value="P:pantothenate biosynthetic process"/>
    <property type="evidence" value="ECO:0007669"/>
    <property type="project" value="UniProtKB-UniRule"/>
</dbReference>
<name>A0A6B8KKJ6_9HYPH</name>
<proteinExistence type="inferred from homology"/>
<evidence type="ECO:0000313" key="11">
    <source>
        <dbReference type="Proteomes" id="UP000309061"/>
    </source>
</evidence>
<organism evidence="10 11">
    <name type="scientific">Methylocystis heyeri</name>
    <dbReference type="NCBI Taxonomy" id="391905"/>
    <lineage>
        <taxon>Bacteria</taxon>
        <taxon>Pseudomonadati</taxon>
        <taxon>Pseudomonadota</taxon>
        <taxon>Alphaproteobacteria</taxon>
        <taxon>Hyphomicrobiales</taxon>
        <taxon>Methylocystaceae</taxon>
        <taxon>Methylocystis</taxon>
    </lineage>
</organism>
<dbReference type="SUPFAM" id="SSF51621">
    <property type="entry name" value="Phosphoenolpyruvate/pyruvate domain"/>
    <property type="match status" value="1"/>
</dbReference>
<dbReference type="GO" id="GO:0000287">
    <property type="term" value="F:magnesium ion binding"/>
    <property type="evidence" value="ECO:0007669"/>
    <property type="project" value="TreeGrafter"/>
</dbReference>
<comment type="cofactor">
    <cofactor evidence="9">
        <name>Mg(2+)</name>
        <dbReference type="ChEBI" id="CHEBI:18420"/>
    </cofactor>
    <text evidence="9">Binds 1 Mg(2+) ion per subunit.</text>
</comment>
<evidence type="ECO:0000313" key="10">
    <source>
        <dbReference type="EMBL" id="QGM47200.1"/>
    </source>
</evidence>
<dbReference type="NCBIfam" id="TIGR00222">
    <property type="entry name" value="panB"/>
    <property type="match status" value="1"/>
</dbReference>
<evidence type="ECO:0000256" key="4">
    <source>
        <dbReference type="ARBA" id="ARBA00022655"/>
    </source>
</evidence>
<keyword evidence="9" id="KW-0460">Magnesium</keyword>
<keyword evidence="5 10" id="KW-0808">Transferase</keyword>
<feature type="binding site" evidence="8">
    <location>
        <begin position="43"/>
        <end position="44"/>
    </location>
    <ligand>
        <name>3-methyl-2-oxobutanoate</name>
        <dbReference type="ChEBI" id="CHEBI:11851"/>
    </ligand>
</feature>
<feature type="binding site" evidence="9">
    <location>
        <position position="43"/>
    </location>
    <ligand>
        <name>Mg(2+)</name>
        <dbReference type="ChEBI" id="CHEBI:18420"/>
    </ligand>
</feature>
<dbReference type="GO" id="GO:0005737">
    <property type="term" value="C:cytoplasm"/>
    <property type="evidence" value="ECO:0007669"/>
    <property type="project" value="TreeGrafter"/>
</dbReference>
<dbReference type="InterPro" id="IPR015813">
    <property type="entry name" value="Pyrv/PenolPyrv_kinase-like_dom"/>
</dbReference>
<gene>
    <name evidence="10" type="primary">panB</name>
    <name evidence="10" type="ORF">H2LOC_016695</name>
</gene>
<dbReference type="GO" id="GO:0008168">
    <property type="term" value="F:methyltransferase activity"/>
    <property type="evidence" value="ECO:0007669"/>
    <property type="project" value="UniProtKB-KW"/>
</dbReference>
<feature type="binding site" evidence="8">
    <location>
        <position position="82"/>
    </location>
    <ligand>
        <name>3-methyl-2-oxobutanoate</name>
        <dbReference type="ChEBI" id="CHEBI:11851"/>
    </ligand>
</feature>
<dbReference type="PANTHER" id="PTHR20881:SF0">
    <property type="entry name" value="3-METHYL-2-OXOBUTANOATE HYDROXYMETHYLTRANSFERASE"/>
    <property type="match status" value="1"/>
</dbReference>
<dbReference type="KEGG" id="mhey:H2LOC_016695"/>
<dbReference type="EMBL" id="CP046052">
    <property type="protein sequence ID" value="QGM47200.1"/>
    <property type="molecule type" value="Genomic_DNA"/>
</dbReference>
<dbReference type="GO" id="GO:0003864">
    <property type="term" value="F:3-methyl-2-oxobutanoate hydroxymethyltransferase activity"/>
    <property type="evidence" value="ECO:0007669"/>
    <property type="project" value="UniProtKB-UniRule"/>
</dbReference>
<keyword evidence="10" id="KW-0489">Methyltransferase</keyword>
<dbReference type="OrthoDB" id="9781789at2"/>
<feature type="binding site" evidence="9">
    <location>
        <position position="82"/>
    </location>
    <ligand>
        <name>Mg(2+)</name>
        <dbReference type="ChEBI" id="CHEBI:18420"/>
    </ligand>
</feature>